<accession>A0A1A7R613</accession>
<name>A0A1A7R613_9FLAO</name>
<gene>
    <name evidence="2" type="ORF">LX77_00714</name>
</gene>
<dbReference type="OrthoDB" id="9811395at2"/>
<proteinExistence type="predicted"/>
<dbReference type="STRING" id="49280.A9996_02290"/>
<dbReference type="SUPFAM" id="SSF50952">
    <property type="entry name" value="Soluble quinoprotein glucose dehydrogenase"/>
    <property type="match status" value="1"/>
</dbReference>
<dbReference type="Pfam" id="PF22807">
    <property type="entry name" value="TrAA12"/>
    <property type="match status" value="2"/>
</dbReference>
<dbReference type="InterPro" id="IPR054539">
    <property type="entry name" value="Beta-prop_PDH"/>
</dbReference>
<feature type="domain" description="Pyrroloquinoline quinone-dependent pyranose dehydrogenase beta-propeller" evidence="1">
    <location>
        <begin position="78"/>
        <end position="275"/>
    </location>
</feature>
<dbReference type="EMBL" id="QLLQ01000002">
    <property type="protein sequence ID" value="RAJ26465.1"/>
    <property type="molecule type" value="Genomic_DNA"/>
</dbReference>
<evidence type="ECO:0000313" key="2">
    <source>
        <dbReference type="EMBL" id="RAJ26465.1"/>
    </source>
</evidence>
<dbReference type="Proteomes" id="UP000248987">
    <property type="component" value="Unassembled WGS sequence"/>
</dbReference>
<dbReference type="InterPro" id="IPR011042">
    <property type="entry name" value="6-blade_b-propeller_TolB-like"/>
</dbReference>
<dbReference type="PROSITE" id="PS51257">
    <property type="entry name" value="PROKAR_LIPOPROTEIN"/>
    <property type="match status" value="1"/>
</dbReference>
<comment type="caution">
    <text evidence="2">The sequence shown here is derived from an EMBL/GenBank/DDBJ whole genome shotgun (WGS) entry which is preliminary data.</text>
</comment>
<feature type="domain" description="Pyrroloquinoline quinone-dependent pyranose dehydrogenase beta-propeller" evidence="1">
    <location>
        <begin position="318"/>
        <end position="426"/>
    </location>
</feature>
<dbReference type="RefSeq" id="WP_066430409.1">
    <property type="nucleotide sequence ID" value="NZ_LZRN01000003.1"/>
</dbReference>
<reference evidence="2 3" key="1">
    <citation type="submission" date="2018-06" db="EMBL/GenBank/DDBJ databases">
        <title>Genomic Encyclopedia of Archaeal and Bacterial Type Strains, Phase II (KMG-II): from individual species to whole genera.</title>
        <authorList>
            <person name="Goeker M."/>
        </authorList>
    </citation>
    <scope>NUCLEOTIDE SEQUENCE [LARGE SCALE GENOMIC DNA]</scope>
    <source>
        <strain evidence="2 3">DSM 12408</strain>
    </source>
</reference>
<sequence length="430" mass="47535">MRTYIQALGILGLTLLISCKSNTENQMDNSNEEQQEIVHSGDTVMTAVGELILPAPYATESVANSNNMVDWPENTLPKAPEGFTVTKYADGFDNPRWSYFGPNGDLFVSEATTGKESGKITVLRDRNNDGKFEIRETFLANLNQPFGMLIIDNSFYVANTDGLYKYPYKKDQTSLKDVEGRKIVDLPAGGYNNHWTRNIITNDAQDKIYISVGSASNVGEHGMDEEIRRANILVVNLDGSDEKIYASGLRNPVGMDWNPANGELWSAINERDKLGDNLVPDYATSVKEGGFYGWPYSYFGQIEDPRLEGKAPELVEKAIIPDVSLGPHTAPLGFTFYDATAFPEKYRNGAFVGQHGSWNRSVLSGYKVVFIPFDNGIPKQPEDFLTGFIAEEKGSDVYGRPVAVTVSPQGDLLVNDDAGNSIWKVSYKTP</sequence>
<protein>
    <submittedName>
        <fullName evidence="2">Glucose/arabinose dehydrogenase</fullName>
    </submittedName>
</protein>
<dbReference type="PANTHER" id="PTHR19328:SF55">
    <property type="entry name" value="BLR6566 PROTEIN"/>
    <property type="match status" value="1"/>
</dbReference>
<organism evidence="2 3">
    <name type="scientific">Gelidibacter algens</name>
    <dbReference type="NCBI Taxonomy" id="49280"/>
    <lineage>
        <taxon>Bacteria</taxon>
        <taxon>Pseudomonadati</taxon>
        <taxon>Bacteroidota</taxon>
        <taxon>Flavobacteriia</taxon>
        <taxon>Flavobacteriales</taxon>
        <taxon>Flavobacteriaceae</taxon>
        <taxon>Gelidibacter</taxon>
    </lineage>
</organism>
<dbReference type="Gene3D" id="2.120.10.30">
    <property type="entry name" value="TolB, C-terminal domain"/>
    <property type="match status" value="1"/>
</dbReference>
<evidence type="ECO:0000259" key="1">
    <source>
        <dbReference type="Pfam" id="PF22807"/>
    </source>
</evidence>
<dbReference type="PANTHER" id="PTHR19328">
    <property type="entry name" value="HEDGEHOG-INTERACTING PROTEIN"/>
    <property type="match status" value="1"/>
</dbReference>
<dbReference type="AlphaFoldDB" id="A0A1A7R613"/>
<keyword evidence="3" id="KW-1185">Reference proteome</keyword>
<dbReference type="InterPro" id="IPR011041">
    <property type="entry name" value="Quinoprot_gluc/sorb_DH_b-prop"/>
</dbReference>
<evidence type="ECO:0000313" key="3">
    <source>
        <dbReference type="Proteomes" id="UP000248987"/>
    </source>
</evidence>